<evidence type="ECO:0000313" key="12">
    <source>
        <dbReference type="EMBL" id="OQS06879.1"/>
    </source>
</evidence>
<feature type="coiled-coil region" evidence="10">
    <location>
        <begin position="3"/>
        <end position="30"/>
    </location>
</feature>
<evidence type="ECO:0000256" key="11">
    <source>
        <dbReference type="SAM" id="MobiDB-lite"/>
    </source>
</evidence>
<dbReference type="InterPro" id="IPR018867">
    <property type="entry name" value="Cell_div_borealin"/>
</dbReference>
<evidence type="ECO:0000256" key="4">
    <source>
        <dbReference type="ARBA" id="ARBA00022454"/>
    </source>
</evidence>
<dbReference type="Gene3D" id="6.10.250.1900">
    <property type="match status" value="1"/>
</dbReference>
<proteinExistence type="inferred from homology"/>
<accession>A0A1W0A9L2</accession>
<dbReference type="GO" id="GO:0005634">
    <property type="term" value="C:nucleus"/>
    <property type="evidence" value="ECO:0007669"/>
    <property type="project" value="UniProtKB-SubCell"/>
</dbReference>
<dbReference type="GO" id="GO:0051301">
    <property type="term" value="P:cell division"/>
    <property type="evidence" value="ECO:0007669"/>
    <property type="project" value="UniProtKB-KW"/>
</dbReference>
<evidence type="ECO:0000256" key="5">
    <source>
        <dbReference type="ARBA" id="ARBA00022618"/>
    </source>
</evidence>
<dbReference type="PANTHER" id="PTHR16040:SF7">
    <property type="entry name" value="AUSTRALIN, ISOFORM A-RELATED"/>
    <property type="match status" value="1"/>
</dbReference>
<protein>
    <submittedName>
        <fullName evidence="12">Uncharacterized protein</fullName>
    </submittedName>
</protein>
<comment type="similarity">
    <text evidence="3">Belongs to the borealin family.</text>
</comment>
<gene>
    <name evidence="12" type="ORF">THRCLA_01103</name>
</gene>
<keyword evidence="10" id="KW-0175">Coiled coil</keyword>
<evidence type="ECO:0000256" key="1">
    <source>
        <dbReference type="ARBA" id="ARBA00004123"/>
    </source>
</evidence>
<sequence>MDRSTLLKKLDELKEQVEERSKKIKKLTDERTADIKKEFARDLMTLPENILEMPMDEFIAKFNGTLDTIAPAPRRSSLRIRNMSLSKYNTPSRDSESETPGRRRSLRTPSTVRRRQEGEMLYSARGSPIDPNDENGNGKPKLFVMLDELDMAHMNLRLVDDKTQSETQVNLSNDADLEQLRKEGKEELAILQVQEIKRKMQAYCDEVMAKLSQSAS</sequence>
<keyword evidence="6" id="KW-0498">Mitosis</keyword>
<keyword evidence="8" id="KW-0131">Cell cycle</keyword>
<organism evidence="12 13">
    <name type="scientific">Thraustotheca clavata</name>
    <dbReference type="NCBI Taxonomy" id="74557"/>
    <lineage>
        <taxon>Eukaryota</taxon>
        <taxon>Sar</taxon>
        <taxon>Stramenopiles</taxon>
        <taxon>Oomycota</taxon>
        <taxon>Saprolegniomycetes</taxon>
        <taxon>Saprolegniales</taxon>
        <taxon>Achlyaceae</taxon>
        <taxon>Thraustotheca</taxon>
    </lineage>
</organism>
<keyword evidence="7" id="KW-0539">Nucleus</keyword>
<name>A0A1W0A9L2_9STRA</name>
<reference evidence="12 13" key="1">
    <citation type="journal article" date="2014" name="Genome Biol. Evol.">
        <title>The secreted proteins of Achlya hypogyna and Thraustotheca clavata identify the ancestral oomycete secretome and reveal gene acquisitions by horizontal gene transfer.</title>
        <authorList>
            <person name="Misner I."/>
            <person name="Blouin N."/>
            <person name="Leonard G."/>
            <person name="Richards T.A."/>
            <person name="Lane C.E."/>
        </authorList>
    </citation>
    <scope>NUCLEOTIDE SEQUENCE [LARGE SCALE GENOMIC DNA]</scope>
    <source>
        <strain evidence="12 13">ATCC 34112</strain>
    </source>
</reference>
<comment type="caution">
    <text evidence="12">The sequence shown here is derived from an EMBL/GenBank/DDBJ whole genome shotgun (WGS) entry which is preliminary data.</text>
</comment>
<feature type="region of interest" description="Disordered" evidence="11">
    <location>
        <begin position="77"/>
        <end position="138"/>
    </location>
</feature>
<evidence type="ECO:0000256" key="3">
    <source>
        <dbReference type="ARBA" id="ARBA00009914"/>
    </source>
</evidence>
<evidence type="ECO:0000256" key="10">
    <source>
        <dbReference type="SAM" id="Coils"/>
    </source>
</evidence>
<feature type="compositionally biased region" description="Polar residues" evidence="11">
    <location>
        <begin position="83"/>
        <end position="92"/>
    </location>
</feature>
<evidence type="ECO:0000313" key="13">
    <source>
        <dbReference type="Proteomes" id="UP000243217"/>
    </source>
</evidence>
<evidence type="ECO:0000256" key="2">
    <source>
        <dbReference type="ARBA" id="ARBA00004584"/>
    </source>
</evidence>
<dbReference type="PANTHER" id="PTHR16040">
    <property type="entry name" value="AUSTRALIN, ISOFORM A-RELATED"/>
    <property type="match status" value="1"/>
</dbReference>
<dbReference type="EMBL" id="JNBS01000298">
    <property type="protein sequence ID" value="OQS06879.1"/>
    <property type="molecule type" value="Genomic_DNA"/>
</dbReference>
<dbReference type="AlphaFoldDB" id="A0A1W0A9L2"/>
<dbReference type="Proteomes" id="UP000243217">
    <property type="component" value="Unassembled WGS sequence"/>
</dbReference>
<dbReference type="GO" id="GO:0000775">
    <property type="term" value="C:chromosome, centromeric region"/>
    <property type="evidence" value="ECO:0007669"/>
    <property type="project" value="UniProtKB-SubCell"/>
</dbReference>
<evidence type="ECO:0000256" key="8">
    <source>
        <dbReference type="ARBA" id="ARBA00023306"/>
    </source>
</evidence>
<dbReference type="OrthoDB" id="70701at2759"/>
<comment type="subcellular location">
    <subcellularLocation>
        <location evidence="2">Chromosome</location>
        <location evidence="2">Centromere</location>
    </subcellularLocation>
    <subcellularLocation>
        <location evidence="1">Nucleus</location>
    </subcellularLocation>
</comment>
<evidence type="ECO:0000256" key="7">
    <source>
        <dbReference type="ARBA" id="ARBA00023242"/>
    </source>
</evidence>
<keyword evidence="4" id="KW-0158">Chromosome</keyword>
<evidence type="ECO:0000256" key="6">
    <source>
        <dbReference type="ARBA" id="ARBA00022776"/>
    </source>
</evidence>
<keyword evidence="13" id="KW-1185">Reference proteome</keyword>
<keyword evidence="5" id="KW-0132">Cell division</keyword>
<keyword evidence="9" id="KW-0137">Centromere</keyword>
<evidence type="ECO:0000256" key="9">
    <source>
        <dbReference type="ARBA" id="ARBA00023328"/>
    </source>
</evidence>